<name>A0A1E5UDJ9_9FLAO</name>
<dbReference type="Proteomes" id="UP000095601">
    <property type="component" value="Unassembled WGS sequence"/>
</dbReference>
<protein>
    <submittedName>
        <fullName evidence="1">Uncharacterized protein</fullName>
    </submittedName>
</protein>
<dbReference type="AlphaFoldDB" id="A0A1E5UDJ9"/>
<dbReference type="KEGG" id="cnr:EB819_05630"/>
<organism evidence="1 2">
    <name type="scientific">Cloacibacterium normanense</name>
    <dbReference type="NCBI Taxonomy" id="237258"/>
    <lineage>
        <taxon>Bacteria</taxon>
        <taxon>Pseudomonadati</taxon>
        <taxon>Bacteroidota</taxon>
        <taxon>Flavobacteriia</taxon>
        <taxon>Flavobacteriales</taxon>
        <taxon>Weeksellaceae</taxon>
    </lineage>
</organism>
<sequence length="279" mass="31203">MKTLYSFLLTGFFYLGLFSQVGINTETPDPSSTLEIYSNNMGISFPNINLLSKNDTSIINNPKESLIVYNTNNNLLGKKGYYFWNGTRWDYFVSDTNVDNLKNHTRYYSAISQNKYTFYKSNNEFYGDTNHTIGENITANPSWTVISNLTKNITIDRANNQLLITITGMVHANNANVSGRAVTSFGFFIDDKLVDIKPISIDFDQSCTYRGFTIYATASNLAVGSHVFKFAIRNRSTSSTENGLSITFGGKNPSASCTNISDDEAKLSGTIFVNQPYQF</sequence>
<dbReference type="OrthoDB" id="933310at2"/>
<keyword evidence="2" id="KW-1185">Reference proteome</keyword>
<comment type="caution">
    <text evidence="1">The sequence shown here is derived from an EMBL/GenBank/DDBJ whole genome shotgun (WGS) entry which is preliminary data.</text>
</comment>
<evidence type="ECO:0000313" key="2">
    <source>
        <dbReference type="Proteomes" id="UP000095601"/>
    </source>
</evidence>
<evidence type="ECO:0000313" key="1">
    <source>
        <dbReference type="EMBL" id="OEL10857.1"/>
    </source>
</evidence>
<reference evidence="1 2" key="1">
    <citation type="submission" date="2016-09" db="EMBL/GenBank/DDBJ databases">
        <authorList>
            <person name="Capua I."/>
            <person name="De Benedictis P."/>
            <person name="Joannis T."/>
            <person name="Lombin L.H."/>
            <person name="Cattoli G."/>
        </authorList>
    </citation>
    <scope>NUCLEOTIDE SEQUENCE [LARGE SCALE GENOMIC DNA]</scope>
    <source>
        <strain evidence="1 2">NRS-1</strain>
    </source>
</reference>
<dbReference type="EMBL" id="MKGI01000071">
    <property type="protein sequence ID" value="OEL10857.1"/>
    <property type="molecule type" value="Genomic_DNA"/>
</dbReference>
<dbReference type="PATRIC" id="fig|237258.4.peg.250"/>
<proteinExistence type="predicted"/>
<dbReference type="STRING" id="237258.SAMN04489756_10754"/>
<dbReference type="RefSeq" id="WP_069799198.1">
    <property type="nucleotide sequence ID" value="NZ_CP034157.1"/>
</dbReference>
<accession>A0A1E5UDJ9</accession>
<gene>
    <name evidence="1" type="ORF">BHF72_0052</name>
</gene>